<dbReference type="PANTHER" id="PTHR43212">
    <property type="entry name" value="QUERCETIN 2,3-DIOXYGENASE"/>
    <property type="match status" value="1"/>
</dbReference>
<dbReference type="InterPro" id="IPR014710">
    <property type="entry name" value="RmlC-like_jellyroll"/>
</dbReference>
<proteinExistence type="inferred from homology"/>
<dbReference type="EMBL" id="QTTN01000004">
    <property type="protein sequence ID" value="REE91649.1"/>
    <property type="molecule type" value="Genomic_DNA"/>
</dbReference>
<dbReference type="Proteomes" id="UP000256304">
    <property type="component" value="Unassembled WGS sequence"/>
</dbReference>
<accession>A0A3D9SM29</accession>
<evidence type="ECO:0000256" key="2">
    <source>
        <dbReference type="RuleBase" id="RU003457"/>
    </source>
</evidence>
<reference evidence="5 6" key="1">
    <citation type="submission" date="2018-08" db="EMBL/GenBank/DDBJ databases">
        <title>Genomic Encyclopedia of Type Strains, Phase III (KMG-III): the genomes of soil and plant-associated and newly described type strains.</title>
        <authorList>
            <person name="Whitman W."/>
        </authorList>
    </citation>
    <scope>NUCLEOTIDE SEQUENCE [LARGE SCALE GENOMIC DNA]</scope>
    <source>
        <strain evidence="5 6">CGMCC 1.10966</strain>
    </source>
</reference>
<protein>
    <recommendedName>
        <fullName evidence="7">Pirin N-terminal domain-containing protein</fullName>
    </recommendedName>
</protein>
<name>A0A3D9SM29_9BACL</name>
<dbReference type="AlphaFoldDB" id="A0A3D9SM29"/>
<evidence type="ECO:0008006" key="7">
    <source>
        <dbReference type="Google" id="ProtNLM"/>
    </source>
</evidence>
<dbReference type="Gene3D" id="2.60.120.10">
    <property type="entry name" value="Jelly Rolls"/>
    <property type="match status" value="2"/>
</dbReference>
<evidence type="ECO:0000313" key="5">
    <source>
        <dbReference type="EMBL" id="REE91649.1"/>
    </source>
</evidence>
<keyword evidence="6" id="KW-1185">Reference proteome</keyword>
<dbReference type="PANTHER" id="PTHR43212:SF3">
    <property type="entry name" value="QUERCETIN 2,3-DIOXYGENASE"/>
    <property type="match status" value="1"/>
</dbReference>
<comment type="caution">
    <text evidence="5">The sequence shown here is derived from an EMBL/GenBank/DDBJ whole genome shotgun (WGS) entry which is preliminary data.</text>
</comment>
<dbReference type="PIRSF" id="PIRSF006232">
    <property type="entry name" value="Pirin"/>
    <property type="match status" value="1"/>
</dbReference>
<evidence type="ECO:0000259" key="3">
    <source>
        <dbReference type="Pfam" id="PF02678"/>
    </source>
</evidence>
<evidence type="ECO:0000259" key="4">
    <source>
        <dbReference type="Pfam" id="PF17954"/>
    </source>
</evidence>
<dbReference type="OrthoDB" id="321327at2"/>
<dbReference type="InterPro" id="IPR003829">
    <property type="entry name" value="Pirin_N_dom"/>
</dbReference>
<evidence type="ECO:0000256" key="1">
    <source>
        <dbReference type="ARBA" id="ARBA00008416"/>
    </source>
</evidence>
<dbReference type="Pfam" id="PF17954">
    <property type="entry name" value="Pirin_C_2"/>
    <property type="match status" value="1"/>
</dbReference>
<gene>
    <name evidence="5" type="ORF">A8990_104157</name>
</gene>
<comment type="similarity">
    <text evidence="1 2">Belongs to the pirin family.</text>
</comment>
<dbReference type="RefSeq" id="WP_116187982.1">
    <property type="nucleotide sequence ID" value="NZ_QTTN01000004.1"/>
</dbReference>
<organism evidence="5 6">
    <name type="scientific">Paenibacillus taihuensis</name>
    <dbReference type="NCBI Taxonomy" id="1156355"/>
    <lineage>
        <taxon>Bacteria</taxon>
        <taxon>Bacillati</taxon>
        <taxon>Bacillota</taxon>
        <taxon>Bacilli</taxon>
        <taxon>Bacillales</taxon>
        <taxon>Paenibacillaceae</taxon>
        <taxon>Paenibacillus</taxon>
    </lineage>
</organism>
<dbReference type="InterPro" id="IPR011051">
    <property type="entry name" value="RmlC_Cupin_sf"/>
</dbReference>
<sequence>MISVYQEESRNSSNLGWLRGSHRFSFENDFDEENSSFGPMHVLNDDTITPKRGFGPNPRTDMEILYIVLNGKLRHADSLGNVMNTSFGSVQRMSAGTGVVHMEHNPSETDDVTFLQLWFEPEQRGLAPSYEATSFEVDALSGRLLPIASSNAMKNTVAKLHQNMTVYLSKLKQGSTITFKQEEGRRVFLFVIEGRLSLSNEIKEGAILYKRDSARIVNETKLKIEGEHEAAETFFMLIDLP</sequence>
<dbReference type="InterPro" id="IPR012093">
    <property type="entry name" value="Pirin"/>
</dbReference>
<feature type="domain" description="Quercetin 2,3-dioxygenase C-terminal cupin" evidence="4">
    <location>
        <begin position="148"/>
        <end position="240"/>
    </location>
</feature>
<dbReference type="InterPro" id="IPR041602">
    <property type="entry name" value="Quercetinase_C"/>
</dbReference>
<evidence type="ECO:0000313" key="6">
    <source>
        <dbReference type="Proteomes" id="UP000256304"/>
    </source>
</evidence>
<dbReference type="SUPFAM" id="SSF51182">
    <property type="entry name" value="RmlC-like cupins"/>
    <property type="match status" value="1"/>
</dbReference>
<feature type="domain" description="Pirin N-terminal" evidence="3">
    <location>
        <begin position="10"/>
        <end position="118"/>
    </location>
</feature>
<dbReference type="Pfam" id="PF02678">
    <property type="entry name" value="Pirin"/>
    <property type="match status" value="1"/>
</dbReference>